<dbReference type="InterPro" id="IPR036259">
    <property type="entry name" value="MFS_trans_sf"/>
</dbReference>
<evidence type="ECO:0000256" key="3">
    <source>
        <dbReference type="ARBA" id="ARBA00022475"/>
    </source>
</evidence>
<dbReference type="GO" id="GO:0005886">
    <property type="term" value="C:plasma membrane"/>
    <property type="evidence" value="ECO:0007669"/>
    <property type="project" value="UniProtKB-SubCell"/>
</dbReference>
<evidence type="ECO:0000256" key="2">
    <source>
        <dbReference type="ARBA" id="ARBA00022448"/>
    </source>
</evidence>
<feature type="transmembrane region" description="Helical" evidence="8">
    <location>
        <begin position="131"/>
        <end position="152"/>
    </location>
</feature>
<evidence type="ECO:0000256" key="4">
    <source>
        <dbReference type="ARBA" id="ARBA00022692"/>
    </source>
</evidence>
<keyword evidence="4 8" id="KW-0812">Transmembrane</keyword>
<dbReference type="CDD" id="cd17321">
    <property type="entry name" value="MFS_MMR_MDR_like"/>
    <property type="match status" value="1"/>
</dbReference>
<reference evidence="11" key="1">
    <citation type="submission" date="2016-10" db="EMBL/GenBank/DDBJ databases">
        <authorList>
            <person name="Varghese N."/>
        </authorList>
    </citation>
    <scope>NUCLEOTIDE SEQUENCE [LARGE SCALE GENOMIC DNA]</scope>
    <source>
        <strain evidence="11">DSM 45096 / BCRC 16803 / CGMCC 4.1857 / CIP 109030 / JCM 12277 / KCTC 19219 / NBRC 100920 / 33214</strain>
    </source>
</reference>
<feature type="transmembrane region" description="Helical" evidence="8">
    <location>
        <begin position="196"/>
        <end position="213"/>
    </location>
</feature>
<dbReference type="PANTHER" id="PTHR42718">
    <property type="entry name" value="MAJOR FACILITATOR SUPERFAMILY MULTIDRUG TRANSPORTER MFSC"/>
    <property type="match status" value="1"/>
</dbReference>
<dbReference type="PANTHER" id="PTHR42718:SF49">
    <property type="entry name" value="EXPORT PROTEIN"/>
    <property type="match status" value="1"/>
</dbReference>
<feature type="transmembrane region" description="Helical" evidence="8">
    <location>
        <begin position="261"/>
        <end position="286"/>
    </location>
</feature>
<evidence type="ECO:0000256" key="1">
    <source>
        <dbReference type="ARBA" id="ARBA00004651"/>
    </source>
</evidence>
<organism evidence="10 11">
    <name type="scientific">Streptacidiphilus jiangxiensis</name>
    <dbReference type="NCBI Taxonomy" id="235985"/>
    <lineage>
        <taxon>Bacteria</taxon>
        <taxon>Bacillati</taxon>
        <taxon>Actinomycetota</taxon>
        <taxon>Actinomycetes</taxon>
        <taxon>Kitasatosporales</taxon>
        <taxon>Streptomycetaceae</taxon>
        <taxon>Streptacidiphilus</taxon>
    </lineage>
</organism>
<evidence type="ECO:0000313" key="11">
    <source>
        <dbReference type="Proteomes" id="UP000183015"/>
    </source>
</evidence>
<dbReference type="PRINTS" id="PR01036">
    <property type="entry name" value="TCRTETB"/>
</dbReference>
<evidence type="ECO:0000256" key="5">
    <source>
        <dbReference type="ARBA" id="ARBA00022989"/>
    </source>
</evidence>
<evidence type="ECO:0000259" key="9">
    <source>
        <dbReference type="PROSITE" id="PS50850"/>
    </source>
</evidence>
<dbReference type="GO" id="GO:0022857">
    <property type="term" value="F:transmembrane transporter activity"/>
    <property type="evidence" value="ECO:0007669"/>
    <property type="project" value="InterPro"/>
</dbReference>
<evidence type="ECO:0000313" key="10">
    <source>
        <dbReference type="EMBL" id="SEK77670.1"/>
    </source>
</evidence>
<sequence>MRKWIPLAAICLGAFMLLVDVSIVNVALPDMSADLHSSFTSLQWVVDIYALTLAALLMVCGSLGDRLGHRRLYLTGLVVFAAASLVCALAPDAATLITARAVQGVGGAAMMTSTTALIAGAYQGRDRGTAFGVWGAVNGAAAAVGPVLGGLLTDQFGWRAIFMVNLPVAAVALAMTLGKRLALPRAHAVEGRIDSLGAVAFTVFAAALTYGLIESGDRGWGSAVVLGSLVVSALALIVFVATELRVHRPLLDLSLLRGRSFVGLLAGGLLLSAAAFAELTYTSLWLQQALHLSPLTAGLAVSPMAATAFVVALATGRALHRFPPQLPIGVGLLFIGIGTLLLTAVSGTSGWTALLPGMLVTGVGVGLSTPMLMATALASVSPQRAGMASGALNTARQLGYALGIAVLGTIFQQHAHGSAPRTAFAAGLHPVFLTAGLTGLAAGLLVLALVRRPHAAAPATAPLATSATTTAPADSAAR</sequence>
<protein>
    <submittedName>
        <fullName evidence="10">Drug resistance transporter, EmrB/QacA subfamily</fullName>
    </submittedName>
</protein>
<dbReference type="SUPFAM" id="SSF103473">
    <property type="entry name" value="MFS general substrate transporter"/>
    <property type="match status" value="1"/>
</dbReference>
<dbReference type="STRING" id="235985.SAMN05414137_103442"/>
<feature type="transmembrane region" description="Helical" evidence="8">
    <location>
        <begin position="158"/>
        <end position="175"/>
    </location>
</feature>
<feature type="transmembrane region" description="Helical" evidence="8">
    <location>
        <begin position="427"/>
        <end position="450"/>
    </location>
</feature>
<keyword evidence="3" id="KW-1003">Cell membrane</keyword>
<feature type="transmembrane region" description="Helical" evidence="8">
    <location>
        <begin position="97"/>
        <end position="119"/>
    </location>
</feature>
<dbReference type="Proteomes" id="UP000183015">
    <property type="component" value="Unassembled WGS sequence"/>
</dbReference>
<feature type="transmembrane region" description="Helical" evidence="8">
    <location>
        <begin position="292"/>
        <end position="314"/>
    </location>
</feature>
<dbReference type="AlphaFoldDB" id="A0A1H7JUD1"/>
<feature type="transmembrane region" description="Helical" evidence="8">
    <location>
        <begin position="326"/>
        <end position="347"/>
    </location>
</feature>
<dbReference type="eggNOG" id="COG0477">
    <property type="taxonomic scope" value="Bacteria"/>
</dbReference>
<feature type="domain" description="Major facilitator superfamily (MFS) profile" evidence="9">
    <location>
        <begin position="6"/>
        <end position="454"/>
    </location>
</feature>
<dbReference type="GO" id="GO:0046677">
    <property type="term" value="P:response to antibiotic"/>
    <property type="evidence" value="ECO:0007669"/>
    <property type="project" value="UniProtKB-KW"/>
</dbReference>
<dbReference type="OrthoDB" id="9781469at2"/>
<evidence type="ECO:0000256" key="8">
    <source>
        <dbReference type="SAM" id="Phobius"/>
    </source>
</evidence>
<dbReference type="InterPro" id="IPR004638">
    <property type="entry name" value="EmrB-like"/>
</dbReference>
<evidence type="ECO:0000256" key="7">
    <source>
        <dbReference type="ARBA" id="ARBA00023251"/>
    </source>
</evidence>
<dbReference type="Gene3D" id="1.20.1250.20">
    <property type="entry name" value="MFS general substrate transporter like domains"/>
    <property type="match status" value="1"/>
</dbReference>
<gene>
    <name evidence="10" type="ORF">SAMN05414137_103442</name>
</gene>
<dbReference type="InterPro" id="IPR011701">
    <property type="entry name" value="MFS"/>
</dbReference>
<dbReference type="InterPro" id="IPR020846">
    <property type="entry name" value="MFS_dom"/>
</dbReference>
<comment type="subcellular location">
    <subcellularLocation>
        <location evidence="1">Cell membrane</location>
        <topology evidence="1">Multi-pass membrane protein</topology>
    </subcellularLocation>
</comment>
<feature type="transmembrane region" description="Helical" evidence="8">
    <location>
        <begin position="72"/>
        <end position="91"/>
    </location>
</feature>
<keyword evidence="5 8" id="KW-1133">Transmembrane helix</keyword>
<proteinExistence type="predicted"/>
<accession>A0A1H7JUD1</accession>
<feature type="transmembrane region" description="Helical" evidence="8">
    <location>
        <begin position="42"/>
        <end position="60"/>
    </location>
</feature>
<dbReference type="EMBL" id="FOAZ01000003">
    <property type="protein sequence ID" value="SEK77670.1"/>
    <property type="molecule type" value="Genomic_DNA"/>
</dbReference>
<keyword evidence="2" id="KW-0813">Transport</keyword>
<keyword evidence="6 8" id="KW-0472">Membrane</keyword>
<keyword evidence="11" id="KW-1185">Reference proteome</keyword>
<keyword evidence="7" id="KW-0046">Antibiotic resistance</keyword>
<dbReference type="Pfam" id="PF07690">
    <property type="entry name" value="MFS_1"/>
    <property type="match status" value="1"/>
</dbReference>
<feature type="transmembrane region" description="Helical" evidence="8">
    <location>
        <begin position="219"/>
        <end position="241"/>
    </location>
</feature>
<dbReference type="RefSeq" id="WP_042453810.1">
    <property type="nucleotide sequence ID" value="NZ_BBPN01000030.1"/>
</dbReference>
<feature type="transmembrane region" description="Helical" evidence="8">
    <location>
        <begin position="398"/>
        <end position="415"/>
    </location>
</feature>
<dbReference type="NCBIfam" id="TIGR00711">
    <property type="entry name" value="efflux_EmrB"/>
    <property type="match status" value="1"/>
</dbReference>
<evidence type="ECO:0000256" key="6">
    <source>
        <dbReference type="ARBA" id="ARBA00023136"/>
    </source>
</evidence>
<name>A0A1H7JUD1_STRJI</name>
<feature type="transmembrane region" description="Helical" evidence="8">
    <location>
        <begin position="353"/>
        <end position="377"/>
    </location>
</feature>
<dbReference type="PROSITE" id="PS50850">
    <property type="entry name" value="MFS"/>
    <property type="match status" value="1"/>
</dbReference>
<dbReference type="Gene3D" id="1.20.1720.10">
    <property type="entry name" value="Multidrug resistance protein D"/>
    <property type="match status" value="1"/>
</dbReference>